<dbReference type="EMBL" id="JAVRFL010000032">
    <property type="protein sequence ID" value="MDT0532008.1"/>
    <property type="molecule type" value="Genomic_DNA"/>
</dbReference>
<dbReference type="InterPro" id="IPR029058">
    <property type="entry name" value="AB_hydrolase_fold"/>
</dbReference>
<accession>A0ABU2X1F3</accession>
<feature type="region of interest" description="Disordered" evidence="2">
    <location>
        <begin position="1"/>
        <end position="25"/>
    </location>
</feature>
<reference evidence="4" key="1">
    <citation type="submission" date="2023-09" db="EMBL/GenBank/DDBJ databases">
        <title>30 novel species of actinomycetes from the DSMZ collection.</title>
        <authorList>
            <person name="Nouioui I."/>
        </authorList>
    </citation>
    <scope>NUCLEOTIDE SEQUENCE</scope>
    <source>
        <strain evidence="4">DSM 115977</strain>
    </source>
</reference>
<dbReference type="SUPFAM" id="SSF53474">
    <property type="entry name" value="alpha/beta-Hydrolases"/>
    <property type="match status" value="1"/>
</dbReference>
<organism evidence="4 5">
    <name type="scientific">Micromonospora reichwaldensis</name>
    <dbReference type="NCBI Taxonomy" id="3075516"/>
    <lineage>
        <taxon>Bacteria</taxon>
        <taxon>Bacillati</taxon>
        <taxon>Actinomycetota</taxon>
        <taxon>Actinomycetes</taxon>
        <taxon>Micromonosporales</taxon>
        <taxon>Micromonosporaceae</taxon>
        <taxon>Micromonospora</taxon>
    </lineage>
</organism>
<dbReference type="Pfam" id="PF00326">
    <property type="entry name" value="Peptidase_S9"/>
    <property type="match status" value="1"/>
</dbReference>
<feature type="domain" description="Peptidase S9 prolyl oligopeptidase catalytic" evidence="3">
    <location>
        <begin position="537"/>
        <end position="694"/>
    </location>
</feature>
<proteinExistence type="predicted"/>
<name>A0ABU2X1F3_9ACTN</name>
<dbReference type="Gene3D" id="3.40.50.1820">
    <property type="entry name" value="alpha/beta hydrolase"/>
    <property type="match status" value="1"/>
</dbReference>
<feature type="region of interest" description="Disordered" evidence="2">
    <location>
        <begin position="401"/>
        <end position="420"/>
    </location>
</feature>
<dbReference type="RefSeq" id="WP_311413802.1">
    <property type="nucleotide sequence ID" value="NZ_JAVRFL010000032.1"/>
</dbReference>
<dbReference type="Proteomes" id="UP001180973">
    <property type="component" value="Unassembled WGS sequence"/>
</dbReference>
<evidence type="ECO:0000256" key="2">
    <source>
        <dbReference type="SAM" id="MobiDB-lite"/>
    </source>
</evidence>
<evidence type="ECO:0000259" key="3">
    <source>
        <dbReference type="Pfam" id="PF00326"/>
    </source>
</evidence>
<dbReference type="PANTHER" id="PTHR42776">
    <property type="entry name" value="SERINE PEPTIDASE S9 FAMILY MEMBER"/>
    <property type="match status" value="1"/>
</dbReference>
<feature type="compositionally biased region" description="Basic residues" evidence="2">
    <location>
        <begin position="454"/>
        <end position="464"/>
    </location>
</feature>
<evidence type="ECO:0000313" key="4">
    <source>
        <dbReference type="EMBL" id="MDT0532008.1"/>
    </source>
</evidence>
<gene>
    <name evidence="4" type="ORF">RM555_23720</name>
</gene>
<keyword evidence="5" id="KW-1185">Reference proteome</keyword>
<keyword evidence="1" id="KW-0378">Hydrolase</keyword>
<evidence type="ECO:0000256" key="1">
    <source>
        <dbReference type="ARBA" id="ARBA00022801"/>
    </source>
</evidence>
<dbReference type="PANTHER" id="PTHR42776:SF28">
    <property type="entry name" value="GLUTAMYL ENDOPEPTIDASE, CHLOROPLASTIC-RELATED"/>
    <property type="match status" value="1"/>
</dbReference>
<dbReference type="InterPro" id="IPR001375">
    <property type="entry name" value="Peptidase_S9_cat"/>
</dbReference>
<protein>
    <submittedName>
        <fullName evidence="4">Prolyl oligopeptidase family serine peptidase</fullName>
    </submittedName>
</protein>
<sequence>MLTDEWTHRSPTDHGRPPDPEEQWERRRPWCEVAPDGLAWAVARVPAHPSLAHRPLDLARWEDLRIDVGAAGLVCDRPTLEDLVIERADGERPWPVILPGAVHDQLAWHPRRPLVAGLLQREGALHPWTADYHRQTVTHHRQIRAALSVTSYGGAGEPVVAWAGDTLLLLAAPQATRPAALAEEFPPAAYEAVGPGHVAFRPDLDALRRMAAARVMGLDIATGEARLVHHADLIHGMSVAPSGRRLLLRHVETAGDGGRPGTFVFQARMVDLDGASDPLAVPADAVWVPGGQDVLGWRSAHPGGTTVHFRNVDGRDHSVRTGAGASWPLWHGDTPVVLGEQDGRLTLDSPDGTRAVRAATSVVPSRREPLVVHGDRAVFRCRQGADVGIAVVELVKATAHAHPLPSSGGGEPGPRRTWPVRRGDRTDLIVFDRGVLTRHHLSDDASARVASRLAGHRPNRRRKPQRVDMPITDQAHLSWSAPPTGGVPMLLWLRAVGRGEQVGAPPPATLTATGRPVATLDLTLDWPADATVAFLEDQIVGAVHAALDAPSVQSHEGVVVGGHSFGATLALFALARVPGLAAAIAHSGCYNRTLTPVGFQLERRPYWAVPELYQAFSALHQADQLTRPVLLVHGAEDDNPATPADQAVAFYRCLIATGGHARLLLLPHESHTFIYRETQRVLTGEHRAWVDRMTTDGAR</sequence>
<evidence type="ECO:0000313" key="5">
    <source>
        <dbReference type="Proteomes" id="UP001180973"/>
    </source>
</evidence>
<comment type="caution">
    <text evidence="4">The sequence shown here is derived from an EMBL/GenBank/DDBJ whole genome shotgun (WGS) entry which is preliminary data.</text>
</comment>
<feature type="region of interest" description="Disordered" evidence="2">
    <location>
        <begin position="446"/>
        <end position="468"/>
    </location>
</feature>